<dbReference type="CDD" id="cd01879">
    <property type="entry name" value="FeoB"/>
    <property type="match status" value="1"/>
</dbReference>
<reference evidence="18" key="2">
    <citation type="submission" date="2021-04" db="EMBL/GenBank/DDBJ databases">
        <authorList>
            <person name="Gilroy R."/>
        </authorList>
    </citation>
    <scope>NUCLEOTIDE SEQUENCE</scope>
    <source>
        <strain evidence="18">Gambia15-2214</strain>
    </source>
</reference>
<dbReference type="InterPro" id="IPR011642">
    <property type="entry name" value="Gate_dom"/>
</dbReference>
<feature type="transmembrane region" description="Helical" evidence="16">
    <location>
        <begin position="631"/>
        <end position="651"/>
    </location>
</feature>
<feature type="transmembrane region" description="Helical" evidence="16">
    <location>
        <begin position="411"/>
        <end position="435"/>
    </location>
</feature>
<dbReference type="InterPro" id="IPR003373">
    <property type="entry name" value="Fe2_transport_prot-B"/>
</dbReference>
<sequence>MSYTIALAGNPNSGKTSLFNELTGSKQHVGNWPGVTVDKKEGVYKKNKEYTILDLPGTYSLSPYSAEEIIARDYIVKEKPDCVIDIIDTTCIERNLYLAMQIMETGVPTVLALNMMDEIEKAGIKVDVPKLSAMFGVKVVPIIARSGQGVDELMKAVEATVSGQCKPERLEVYEKIASVNPAQGDVEEIQADLRYNFITEISSKVVTKPKVSYEETKSDKIDKILTNRWIALPVFALVVYIIFAATFSENFLFIPGFPSPGVWLAGLVEGAWGWFTELVASGLAAVGASDWASGLVIDGILGGIGAVLGFLPLVLVLYVLMSFLEDSGYMARVAFVMDRIFRRFGLSGRSFIPLLMGFGCGVPAIMATRTLESEKDRRITTIITAFMPCGAKLPIFAMFVSTFFVNSNKTLVMFSIYAVSIITAIVVSLLLNILVYKSAASNFIMELPKYRLPTLKSVGIHITEKLKGFAHKAGSVILLSTIVLWLLSNFNINSFNGKNKEAAIAAGEEPTVLCSMNDSFLASIGGVVAPVFKPLGFGEWRPTVGVVTGWIAKEMVVVTFAQLYSDDVSPEYLESFFSGYSPEELTELGFDQGIYDYDTAVSVYSETILFEGGDAAGLPTMKEDIKTPQAAYAYMIFNLLCMPCFAAVGAMKRELKTWKMTGAAIGIQMLTAYIVALLVYVIGNVVF</sequence>
<comment type="similarity">
    <text evidence="16">Belongs to the TRAFAC class TrmE-Era-EngA-EngB-Septin-like GTPase superfamily. FeoB GTPase (TC 9.A.8) family.</text>
</comment>
<dbReference type="PRINTS" id="PR00326">
    <property type="entry name" value="GTP1OBG"/>
</dbReference>
<feature type="transmembrane region" description="Helical" evidence="16">
    <location>
        <begin position="469"/>
        <end position="487"/>
    </location>
</feature>
<dbReference type="Pfam" id="PF07670">
    <property type="entry name" value="Gate"/>
    <property type="match status" value="2"/>
</dbReference>
<dbReference type="GO" id="GO:0015093">
    <property type="term" value="F:ferrous iron transmembrane transporter activity"/>
    <property type="evidence" value="ECO:0007669"/>
    <property type="project" value="UniProtKB-UniRule"/>
</dbReference>
<evidence type="ECO:0000256" key="8">
    <source>
        <dbReference type="ARBA" id="ARBA00022989"/>
    </source>
</evidence>
<evidence type="ECO:0000256" key="7">
    <source>
        <dbReference type="ARBA" id="ARBA00022741"/>
    </source>
</evidence>
<dbReference type="InterPro" id="IPR027417">
    <property type="entry name" value="P-loop_NTPase"/>
</dbReference>
<dbReference type="EMBL" id="JAHLFV010000099">
    <property type="protein sequence ID" value="MBU3849763.1"/>
    <property type="molecule type" value="Genomic_DNA"/>
</dbReference>
<dbReference type="Gene3D" id="3.40.50.300">
    <property type="entry name" value="P-loop containing nucleotide triphosphate hydrolases"/>
    <property type="match status" value="1"/>
</dbReference>
<evidence type="ECO:0000256" key="5">
    <source>
        <dbReference type="ARBA" id="ARBA00022519"/>
    </source>
</evidence>
<gene>
    <name evidence="18" type="primary">feoB</name>
    <name evidence="18" type="ORF">IAA16_04280</name>
</gene>
<evidence type="ECO:0000256" key="11">
    <source>
        <dbReference type="ARBA" id="ARBA00023134"/>
    </source>
</evidence>
<dbReference type="AlphaFoldDB" id="A0A9E2L2X3"/>
<evidence type="ECO:0000256" key="10">
    <source>
        <dbReference type="ARBA" id="ARBA00023065"/>
    </source>
</evidence>
<dbReference type="PROSITE" id="PS51711">
    <property type="entry name" value="G_FEOB"/>
    <property type="match status" value="1"/>
</dbReference>
<comment type="caution">
    <text evidence="18">The sequence shown here is derived from an EMBL/GenBank/DDBJ whole genome shotgun (WGS) entry which is preliminary data.</text>
</comment>
<dbReference type="GO" id="GO:0005525">
    <property type="term" value="F:GTP binding"/>
    <property type="evidence" value="ECO:0007669"/>
    <property type="project" value="UniProtKB-KW"/>
</dbReference>
<dbReference type="Pfam" id="PF02421">
    <property type="entry name" value="FeoB_N"/>
    <property type="match status" value="1"/>
</dbReference>
<evidence type="ECO:0000256" key="3">
    <source>
        <dbReference type="ARBA" id="ARBA00022475"/>
    </source>
</evidence>
<dbReference type="Proteomes" id="UP000823914">
    <property type="component" value="Unassembled WGS sequence"/>
</dbReference>
<feature type="transmembrane region" description="Helical" evidence="16">
    <location>
        <begin position="379"/>
        <end position="405"/>
    </location>
</feature>
<proteinExistence type="inferred from homology"/>
<evidence type="ECO:0000256" key="14">
    <source>
        <dbReference type="PIRSR" id="PIRSR603373-1"/>
    </source>
</evidence>
<evidence type="ECO:0000256" key="9">
    <source>
        <dbReference type="ARBA" id="ARBA00023004"/>
    </source>
</evidence>
<dbReference type="Pfam" id="PF07664">
    <property type="entry name" value="FeoB_C"/>
    <property type="match status" value="1"/>
</dbReference>
<keyword evidence="15" id="KW-0460">Magnesium</keyword>
<accession>A0A9E2L2X3</accession>
<comment type="function">
    <text evidence="16">Probable transporter of a GTP-driven Fe(2+) uptake system.</text>
</comment>
<dbReference type="InterPro" id="IPR005225">
    <property type="entry name" value="Small_GTP-bd"/>
</dbReference>
<feature type="transmembrane region" description="Helical" evidence="16">
    <location>
        <begin position="300"/>
        <end position="324"/>
    </location>
</feature>
<dbReference type="GO" id="GO:0005886">
    <property type="term" value="C:plasma membrane"/>
    <property type="evidence" value="ECO:0007669"/>
    <property type="project" value="UniProtKB-SubCell"/>
</dbReference>
<feature type="binding site" evidence="14">
    <location>
        <begin position="54"/>
        <end position="57"/>
    </location>
    <ligand>
        <name>GTP</name>
        <dbReference type="ChEBI" id="CHEBI:37565"/>
        <label>1</label>
    </ligand>
</feature>
<dbReference type="PANTHER" id="PTHR43185:SF1">
    <property type="entry name" value="FE(2+) TRANSPORTER FEOB"/>
    <property type="match status" value="1"/>
</dbReference>
<evidence type="ECO:0000256" key="1">
    <source>
        <dbReference type="ARBA" id="ARBA00004429"/>
    </source>
</evidence>
<evidence type="ECO:0000256" key="4">
    <source>
        <dbReference type="ARBA" id="ARBA00022496"/>
    </source>
</evidence>
<evidence type="ECO:0000256" key="6">
    <source>
        <dbReference type="ARBA" id="ARBA00022692"/>
    </source>
</evidence>
<keyword evidence="11 14" id="KW-0342">GTP-binding</keyword>
<reference evidence="18" key="1">
    <citation type="journal article" date="2021" name="PeerJ">
        <title>Extensive microbial diversity within the chicken gut microbiome revealed by metagenomics and culture.</title>
        <authorList>
            <person name="Gilroy R."/>
            <person name="Ravi A."/>
            <person name="Getino M."/>
            <person name="Pursley I."/>
            <person name="Horton D.L."/>
            <person name="Alikhan N.F."/>
            <person name="Baker D."/>
            <person name="Gharbi K."/>
            <person name="Hall N."/>
            <person name="Watson M."/>
            <person name="Adriaenssens E.M."/>
            <person name="Foster-Nyarko E."/>
            <person name="Jarju S."/>
            <person name="Secka A."/>
            <person name="Antonio M."/>
            <person name="Oren A."/>
            <person name="Chaudhuri R.R."/>
            <person name="La Ragione R."/>
            <person name="Hildebrand F."/>
            <person name="Pallen M.J."/>
        </authorList>
    </citation>
    <scope>NUCLEOTIDE SEQUENCE</scope>
    <source>
        <strain evidence="18">Gambia15-2214</strain>
    </source>
</reference>
<keyword evidence="12 16" id="KW-0472">Membrane</keyword>
<keyword evidence="15" id="KW-0479">Metal-binding</keyword>
<feature type="binding site" evidence="15">
    <location>
        <position position="23"/>
    </location>
    <ligand>
        <name>Mg(2+)</name>
        <dbReference type="ChEBI" id="CHEBI:18420"/>
        <label>2</label>
    </ligand>
</feature>
<feature type="domain" description="FeoB-type G" evidence="17">
    <location>
        <begin position="2"/>
        <end position="163"/>
    </location>
</feature>
<dbReference type="InterPro" id="IPR011640">
    <property type="entry name" value="Fe2_transport_prot_B_C"/>
</dbReference>
<keyword evidence="10" id="KW-0406">Ion transport</keyword>
<keyword evidence="7 14" id="KW-0547">Nucleotide-binding</keyword>
<dbReference type="InterPro" id="IPR030389">
    <property type="entry name" value="G_FEOB_dom"/>
</dbReference>
<evidence type="ECO:0000256" key="2">
    <source>
        <dbReference type="ARBA" id="ARBA00022448"/>
    </source>
</evidence>
<feature type="binding site" evidence="15">
    <location>
        <position position="20"/>
    </location>
    <ligand>
        <name>Mg(2+)</name>
        <dbReference type="ChEBI" id="CHEBI:18420"/>
        <label>2</label>
    </ligand>
</feature>
<dbReference type="NCBIfam" id="TIGR00437">
    <property type="entry name" value="feoB"/>
    <property type="match status" value="1"/>
</dbReference>
<dbReference type="PANTHER" id="PTHR43185">
    <property type="entry name" value="FERROUS IRON TRANSPORT PROTEIN B"/>
    <property type="match status" value="1"/>
</dbReference>
<dbReference type="NCBIfam" id="TIGR00231">
    <property type="entry name" value="small_GTP"/>
    <property type="match status" value="1"/>
</dbReference>
<evidence type="ECO:0000259" key="17">
    <source>
        <dbReference type="PROSITE" id="PS51711"/>
    </source>
</evidence>
<evidence type="ECO:0000256" key="16">
    <source>
        <dbReference type="RuleBase" id="RU362098"/>
    </source>
</evidence>
<dbReference type="FunFam" id="3.40.50.300:FF:000426">
    <property type="entry name" value="Ferrous iron transport protein B"/>
    <property type="match status" value="1"/>
</dbReference>
<feature type="transmembrane region" description="Helical" evidence="16">
    <location>
        <begin position="663"/>
        <end position="683"/>
    </location>
</feature>
<dbReference type="InterPro" id="IPR050860">
    <property type="entry name" value="FeoB_GTPase"/>
</dbReference>
<keyword evidence="4 16" id="KW-0410">Iron transport</keyword>
<comment type="subcellular location">
    <subcellularLocation>
        <location evidence="1 16">Cell inner membrane</location>
        <topology evidence="1 16">Multi-pass membrane protein</topology>
    </subcellularLocation>
</comment>
<keyword evidence="8 16" id="KW-1133">Transmembrane helix</keyword>
<evidence type="ECO:0000313" key="18">
    <source>
        <dbReference type="EMBL" id="MBU3849763.1"/>
    </source>
</evidence>
<feature type="binding site" evidence="14">
    <location>
        <begin position="114"/>
        <end position="117"/>
    </location>
    <ligand>
        <name>GTP</name>
        <dbReference type="ChEBI" id="CHEBI:37565"/>
        <label>1</label>
    </ligand>
</feature>
<evidence type="ECO:0000256" key="15">
    <source>
        <dbReference type="PIRSR" id="PIRSR603373-2"/>
    </source>
</evidence>
<dbReference type="GO" id="GO:0046872">
    <property type="term" value="F:metal ion binding"/>
    <property type="evidence" value="ECO:0007669"/>
    <property type="project" value="UniProtKB-KW"/>
</dbReference>
<name>A0A9E2L2X3_9SPIR</name>
<dbReference type="SUPFAM" id="SSF52540">
    <property type="entry name" value="P-loop containing nucleoside triphosphate hydrolases"/>
    <property type="match status" value="1"/>
</dbReference>
<evidence type="ECO:0000256" key="12">
    <source>
        <dbReference type="ARBA" id="ARBA00023136"/>
    </source>
</evidence>
<evidence type="ECO:0000256" key="13">
    <source>
        <dbReference type="NCBIfam" id="TIGR00437"/>
    </source>
</evidence>
<feature type="binding site" evidence="15">
    <location>
        <position position="24"/>
    </location>
    <ligand>
        <name>Mg(2+)</name>
        <dbReference type="ChEBI" id="CHEBI:18420"/>
        <label>2</label>
    </ligand>
</feature>
<evidence type="ECO:0000313" key="19">
    <source>
        <dbReference type="Proteomes" id="UP000823914"/>
    </source>
</evidence>
<feature type="transmembrane region" description="Helical" evidence="16">
    <location>
        <begin position="344"/>
        <end position="367"/>
    </location>
</feature>
<keyword evidence="2 16" id="KW-0813">Transport</keyword>
<dbReference type="InterPro" id="IPR006073">
    <property type="entry name" value="GTP-bd"/>
</dbReference>
<protein>
    <recommendedName>
        <fullName evidence="13 16">Ferrous iron transport protein B</fullName>
    </recommendedName>
</protein>
<keyword evidence="6 16" id="KW-0812">Transmembrane</keyword>
<feature type="binding site" evidence="14">
    <location>
        <begin position="9"/>
        <end position="16"/>
    </location>
    <ligand>
        <name>GTP</name>
        <dbReference type="ChEBI" id="CHEBI:37565"/>
        <label>1</label>
    </ligand>
</feature>
<organism evidence="18 19">
    <name type="scientific">Candidatus Treponema excrementipullorum</name>
    <dbReference type="NCBI Taxonomy" id="2838768"/>
    <lineage>
        <taxon>Bacteria</taxon>
        <taxon>Pseudomonadati</taxon>
        <taxon>Spirochaetota</taxon>
        <taxon>Spirochaetia</taxon>
        <taxon>Spirochaetales</taxon>
        <taxon>Treponemataceae</taxon>
        <taxon>Treponema</taxon>
    </lineage>
</organism>
<keyword evidence="9 16" id="KW-0408">Iron</keyword>
<feature type="binding site" evidence="14">
    <location>
        <begin position="34"/>
        <end position="38"/>
    </location>
    <ligand>
        <name>GTP</name>
        <dbReference type="ChEBI" id="CHEBI:37565"/>
        <label>1</label>
    </ligand>
</feature>
<feature type="transmembrane region" description="Helical" evidence="16">
    <location>
        <begin position="229"/>
        <end position="251"/>
    </location>
</feature>
<keyword evidence="3" id="KW-1003">Cell membrane</keyword>
<keyword evidence="5" id="KW-0997">Cell inner membrane</keyword>